<dbReference type="HOGENOM" id="CLU_2261558_0_0_5"/>
<dbReference type="AlphaFoldDB" id="A0A0B4XEQ5"/>
<evidence type="ECO:0000313" key="2">
    <source>
        <dbReference type="Proteomes" id="UP000031368"/>
    </source>
</evidence>
<name>A0A0B4XEQ5_9HYPH</name>
<dbReference type="KEGG" id="rga:RGR602_PC01225"/>
<keyword evidence="2" id="KW-1185">Reference proteome</keyword>
<dbReference type="EMBL" id="CP006880">
    <property type="protein sequence ID" value="AJD45255.1"/>
    <property type="molecule type" value="Genomic_DNA"/>
</dbReference>
<proteinExistence type="predicted"/>
<organism evidence="1 2">
    <name type="scientific">Rhizobium gallicum bv. gallicum R602sp</name>
    <dbReference type="NCBI Taxonomy" id="1041138"/>
    <lineage>
        <taxon>Bacteria</taxon>
        <taxon>Pseudomonadati</taxon>
        <taxon>Pseudomonadota</taxon>
        <taxon>Alphaproteobacteria</taxon>
        <taxon>Hyphomicrobiales</taxon>
        <taxon>Rhizobiaceae</taxon>
        <taxon>Rhizobium/Agrobacterium group</taxon>
        <taxon>Rhizobium</taxon>
    </lineage>
</organism>
<gene>
    <name evidence="1" type="ORF">RGR602_PC01225</name>
</gene>
<evidence type="ECO:0000313" key="1">
    <source>
        <dbReference type="EMBL" id="AJD45255.1"/>
    </source>
</evidence>
<sequence length="124" mass="13993">MVNLAQGLRLNTHRKNGARAGEDMTVSVTDMIGATWRLEDAIREVIADPQSFPNETKPMKEKAKILPHLLVQKYPHLSDIENELRGVFETCRLAIDHKSISPIVVKAAIAIADEYREIIIKLKH</sequence>
<protein>
    <submittedName>
        <fullName evidence="1">Uncharacterized protein</fullName>
    </submittedName>
</protein>
<geneLocation type="plasmid" evidence="1 2">
    <name>pRgalR602c</name>
</geneLocation>
<dbReference type="Proteomes" id="UP000031368">
    <property type="component" value="Plasmid pRgalR602c"/>
</dbReference>
<accession>A0A0B4XEQ5</accession>
<reference evidence="1 2" key="1">
    <citation type="submission" date="2013-11" db="EMBL/GenBank/DDBJ databases">
        <title>Complete genome sequence of Rhizobium gallicum bv. gallicum R602.</title>
        <authorList>
            <person name="Bustos P."/>
            <person name="Santamaria R.I."/>
            <person name="Lozano L."/>
            <person name="Acosta J.L."/>
            <person name="Ormeno-Orrillo E."/>
            <person name="Rogel M.A."/>
            <person name="Romero D."/>
            <person name="Cevallos M.A."/>
            <person name="Martinez-Romero E."/>
            <person name="Gonzalez V."/>
        </authorList>
    </citation>
    <scope>NUCLEOTIDE SEQUENCE [LARGE SCALE GENOMIC DNA]</scope>
    <source>
        <strain evidence="1 2">R602</strain>
        <plasmid evidence="1 2">pRgalR602c</plasmid>
    </source>
</reference>
<keyword evidence="1" id="KW-0614">Plasmid</keyword>